<reference evidence="2 3" key="1">
    <citation type="submission" date="2015-08" db="EMBL/GenBank/DDBJ databases">
        <title>Ancestral chromatin configuration constrains chromatin evolution on differentiating sex chromosomes in Drosophila.</title>
        <authorList>
            <person name="Zhou Q."/>
            <person name="Bachtrog D."/>
        </authorList>
    </citation>
    <scope>NUCLEOTIDE SEQUENCE [LARGE SCALE GENOMIC DNA]</scope>
    <source>
        <tissue evidence="2">Whole larvae</tissue>
    </source>
</reference>
<evidence type="ECO:0000313" key="2">
    <source>
        <dbReference type="EMBL" id="ALC43963.1"/>
    </source>
</evidence>
<accession>A0A0M3QWD5</accession>
<dbReference type="OMA" id="PIMMEGM"/>
<dbReference type="Pfam" id="PF05186">
    <property type="entry name" value="Dpy-30"/>
    <property type="match status" value="1"/>
</dbReference>
<keyword evidence="3" id="KW-1185">Reference proteome</keyword>
<protein>
    <submittedName>
        <fullName evidence="2">CG33060</fullName>
    </submittedName>
</protein>
<proteinExistence type="predicted"/>
<dbReference type="EMBL" id="CP012525">
    <property type="protein sequence ID" value="ALC43963.1"/>
    <property type="molecule type" value="Genomic_DNA"/>
</dbReference>
<evidence type="ECO:0000313" key="3">
    <source>
        <dbReference type="Proteomes" id="UP000494163"/>
    </source>
</evidence>
<feature type="compositionally biased region" description="Basic residues" evidence="1">
    <location>
        <begin position="7"/>
        <end position="21"/>
    </location>
</feature>
<feature type="region of interest" description="Disordered" evidence="1">
    <location>
        <begin position="1"/>
        <end position="63"/>
    </location>
</feature>
<gene>
    <name evidence="2" type="ORF">Dbus_chr3Lg1129</name>
</gene>
<dbReference type="OrthoDB" id="417678at2759"/>
<dbReference type="AlphaFoldDB" id="A0A0M3QWD5"/>
<feature type="compositionally biased region" description="Basic and acidic residues" evidence="1">
    <location>
        <begin position="37"/>
        <end position="50"/>
    </location>
</feature>
<organism evidence="2 3">
    <name type="scientific">Drosophila busckii</name>
    <name type="common">Fruit fly</name>
    <dbReference type="NCBI Taxonomy" id="30019"/>
    <lineage>
        <taxon>Eukaryota</taxon>
        <taxon>Metazoa</taxon>
        <taxon>Ecdysozoa</taxon>
        <taxon>Arthropoda</taxon>
        <taxon>Hexapoda</taxon>
        <taxon>Insecta</taxon>
        <taxon>Pterygota</taxon>
        <taxon>Neoptera</taxon>
        <taxon>Endopterygota</taxon>
        <taxon>Diptera</taxon>
        <taxon>Brachycera</taxon>
        <taxon>Muscomorpha</taxon>
        <taxon>Ephydroidea</taxon>
        <taxon>Drosophilidae</taxon>
        <taxon>Drosophila</taxon>
    </lineage>
</organism>
<dbReference type="InterPro" id="IPR007858">
    <property type="entry name" value="Dpy-30_motif"/>
</dbReference>
<dbReference type="Proteomes" id="UP000494163">
    <property type="component" value="Chromosome 3L"/>
</dbReference>
<feature type="non-terminal residue" evidence="2">
    <location>
        <position position="1"/>
    </location>
</feature>
<dbReference type="SMR" id="A0A0M3QWD5"/>
<dbReference type="Gene3D" id="1.20.890.10">
    <property type="entry name" value="cAMP-dependent protein kinase regulatory subunit, dimerization-anchoring domain"/>
    <property type="match status" value="1"/>
</dbReference>
<sequence length="114" mass="13495">VYFIKMSSKRQSPKLKKHKKPKNEPVAKPVECVPIVKPEKQPKRRDEEASCNRPRHYRSASEQRDYLQKEAVPILMEGMLALAREQPKDPITYLERFWLQQQQKCDIPLPENLL</sequence>
<evidence type="ECO:0000256" key="1">
    <source>
        <dbReference type="SAM" id="MobiDB-lite"/>
    </source>
</evidence>
<name>A0A0M3QWD5_DROBS</name>